<dbReference type="InterPro" id="IPR005148">
    <property type="entry name" value="Arg-tRNA-synth_N"/>
</dbReference>
<keyword evidence="8 12" id="KW-0648">Protein biosynthesis</keyword>
<dbReference type="PROSITE" id="PS00178">
    <property type="entry name" value="AA_TRNA_LIGASE_I"/>
    <property type="match status" value="1"/>
</dbReference>
<keyword evidence="16" id="KW-1185">Reference proteome</keyword>
<dbReference type="Proteomes" id="UP000515154">
    <property type="component" value="Linkage group LG7"/>
</dbReference>
<sequence>MADVNIDSLKICAQQAENEINKIETEIAALKKGEVIAGGSMALPPEVEALQSENVKLQYQLDHLKSSFAKEQMKESNHMICLNVLMEQIFALAIQDAYPDLGSEAPVMLTPTNKPNFGDYQCNSAMSICQLLKSKGVKVNPREVAQNILNHLQKTEYIEKTDIAGPGFINIFLAKNYVSKQISKLLKNGVQPPYIAKKCNVVIDFSSPNIAKEMHVGHLRSTIIGDAIATLLEWVGHDVLRLNHLGDWGTQFGMLIVHLQDKFPSFEKESPAISDLQAFYKESKVRFDNEPEFKKRAYEAVVKLQSYDPLHLDAWKKICVISRQEFEKIYSALNIKIVDRGESFYQDRMLKLVSQLQSSDKLVSEEGMKVIFTPNQKVPLIVVKSDGGFTYDTSDLAAIKQRLFEEKGNWLIYVTDAGQSTHFTTLFEAAEMLGWYDKSVVRCQHVGFGVVLGEDKKKFKTRSGDTIRLQDLLQEGVHRAELKLKEKGRDEVLTPEELEQARKSIAYGCIKYADLSKNCTHDYVFSFDRMLDDRGNTAAYLLYAYTRIRSIARLAQVSKKTLQQEALTCTIDLSHEKEWKLAKCIMRFADVIQKVLGDLLLHSVCDYVYELATVFTEFYDQCYCIEKDRQTGEIIKVNMSRLLLCEATANVIGTIFFILGIQPVDKM</sequence>
<dbReference type="SMART" id="SM00836">
    <property type="entry name" value="DALR_1"/>
    <property type="match status" value="1"/>
</dbReference>
<name>A0A6P7SKF6_9MOLL</name>
<dbReference type="Pfam" id="PF00750">
    <property type="entry name" value="tRNA-synt_1d"/>
    <property type="match status" value="1"/>
</dbReference>
<dbReference type="FunFam" id="3.40.50.620:FF:000084">
    <property type="entry name" value="arginine--tRNA ligase, cytoplasmic"/>
    <property type="match status" value="1"/>
</dbReference>
<evidence type="ECO:0000256" key="4">
    <source>
        <dbReference type="ARBA" id="ARBA00022490"/>
    </source>
</evidence>
<comment type="catalytic activity">
    <reaction evidence="11">
        <text>tRNA(Arg) + L-arginine + ATP = L-arginyl-tRNA(Arg) + AMP + diphosphate</text>
        <dbReference type="Rhea" id="RHEA:20301"/>
        <dbReference type="Rhea" id="RHEA-COMP:9658"/>
        <dbReference type="Rhea" id="RHEA-COMP:9673"/>
        <dbReference type="ChEBI" id="CHEBI:30616"/>
        <dbReference type="ChEBI" id="CHEBI:32682"/>
        <dbReference type="ChEBI" id="CHEBI:33019"/>
        <dbReference type="ChEBI" id="CHEBI:78442"/>
        <dbReference type="ChEBI" id="CHEBI:78513"/>
        <dbReference type="ChEBI" id="CHEBI:456215"/>
        <dbReference type="EC" id="6.1.1.19"/>
    </reaction>
</comment>
<dbReference type="GO" id="GO:0005524">
    <property type="term" value="F:ATP binding"/>
    <property type="evidence" value="ECO:0007669"/>
    <property type="project" value="UniProtKB-KW"/>
</dbReference>
<protein>
    <recommendedName>
        <fullName evidence="3">arginine--tRNA ligase</fullName>
        <ecNumber evidence="3">6.1.1.19</ecNumber>
    </recommendedName>
    <alternativeName>
        <fullName evidence="10">Arginyl-tRNA synthetase</fullName>
    </alternativeName>
</protein>
<comment type="subcellular location">
    <subcellularLocation>
        <location evidence="1">Cytoplasm</location>
        <location evidence="1">Cytosol</location>
    </subcellularLocation>
</comment>
<evidence type="ECO:0000256" key="7">
    <source>
        <dbReference type="ARBA" id="ARBA00022840"/>
    </source>
</evidence>
<proteinExistence type="inferred from homology"/>
<dbReference type="Pfam" id="PF03485">
    <property type="entry name" value="Arg_tRNA_synt_N"/>
    <property type="match status" value="1"/>
</dbReference>
<evidence type="ECO:0000256" key="2">
    <source>
        <dbReference type="ARBA" id="ARBA00005594"/>
    </source>
</evidence>
<evidence type="ECO:0000256" key="10">
    <source>
        <dbReference type="ARBA" id="ARBA00033033"/>
    </source>
</evidence>
<dbReference type="SMART" id="SM01016">
    <property type="entry name" value="Arg_tRNA_synt_N"/>
    <property type="match status" value="1"/>
</dbReference>
<feature type="coiled-coil region" evidence="13">
    <location>
        <begin position="6"/>
        <end position="67"/>
    </location>
</feature>
<keyword evidence="7 12" id="KW-0067">ATP-binding</keyword>
<evidence type="ECO:0000256" key="8">
    <source>
        <dbReference type="ARBA" id="ARBA00022917"/>
    </source>
</evidence>
<dbReference type="NCBIfam" id="TIGR00456">
    <property type="entry name" value="argS"/>
    <property type="match status" value="1"/>
</dbReference>
<dbReference type="Gene3D" id="3.40.50.620">
    <property type="entry name" value="HUPs"/>
    <property type="match status" value="1"/>
</dbReference>
<accession>A0A6P7SKF6</accession>
<dbReference type="InterPro" id="IPR001278">
    <property type="entry name" value="Arg-tRNA-ligase"/>
</dbReference>
<evidence type="ECO:0000313" key="17">
    <source>
        <dbReference type="RefSeq" id="XP_029638745.1"/>
    </source>
</evidence>
<dbReference type="Gene3D" id="3.30.1360.70">
    <property type="entry name" value="Arginyl tRNA synthetase N-terminal domain"/>
    <property type="match status" value="1"/>
</dbReference>
<dbReference type="SUPFAM" id="SSF55190">
    <property type="entry name" value="Arginyl-tRNA synthetase (ArgRS), N-terminal 'additional' domain"/>
    <property type="match status" value="1"/>
</dbReference>
<dbReference type="FunFam" id="1.10.730.10:FF:000064">
    <property type="entry name" value="Probable arginine--tRNA ligase, cytoplasmic"/>
    <property type="match status" value="1"/>
</dbReference>
<dbReference type="Pfam" id="PF05746">
    <property type="entry name" value="DALR_1"/>
    <property type="match status" value="1"/>
</dbReference>
<keyword evidence="6 12" id="KW-0547">Nucleotide-binding</keyword>
<dbReference type="PANTHER" id="PTHR11956">
    <property type="entry name" value="ARGINYL-TRNA SYNTHETASE"/>
    <property type="match status" value="1"/>
</dbReference>
<dbReference type="GO" id="GO:0017101">
    <property type="term" value="C:aminoacyl-tRNA synthetase multienzyme complex"/>
    <property type="evidence" value="ECO:0007669"/>
    <property type="project" value="UniProtKB-ARBA"/>
</dbReference>
<evidence type="ECO:0000256" key="5">
    <source>
        <dbReference type="ARBA" id="ARBA00022598"/>
    </source>
</evidence>
<dbReference type="RefSeq" id="XP_029638745.1">
    <property type="nucleotide sequence ID" value="XM_029782885.2"/>
</dbReference>
<comment type="similarity">
    <text evidence="2 12">Belongs to the class-I aminoacyl-tRNA synthetase family.</text>
</comment>
<keyword evidence="9 12" id="KW-0030">Aminoacyl-tRNA synthetase</keyword>
<dbReference type="InterPro" id="IPR001412">
    <property type="entry name" value="aa-tRNA-synth_I_CS"/>
</dbReference>
<dbReference type="PRINTS" id="PR01038">
    <property type="entry name" value="TRNASYNTHARG"/>
</dbReference>
<dbReference type="InterPro" id="IPR014729">
    <property type="entry name" value="Rossmann-like_a/b/a_fold"/>
</dbReference>
<dbReference type="EC" id="6.1.1.19" evidence="3"/>
<keyword evidence="4" id="KW-0963">Cytoplasm</keyword>
<dbReference type="FunFam" id="3.30.1360.70:FF:000002">
    <property type="entry name" value="arginine--tRNA ligase, cytoplasmic"/>
    <property type="match status" value="1"/>
</dbReference>
<dbReference type="GO" id="GO:0006420">
    <property type="term" value="P:arginyl-tRNA aminoacylation"/>
    <property type="evidence" value="ECO:0007669"/>
    <property type="project" value="InterPro"/>
</dbReference>
<evidence type="ECO:0000256" key="11">
    <source>
        <dbReference type="ARBA" id="ARBA00049339"/>
    </source>
</evidence>
<keyword evidence="5 12" id="KW-0436">Ligase</keyword>
<feature type="domain" description="Arginyl tRNA synthetase N-terminal" evidence="15">
    <location>
        <begin position="84"/>
        <end position="173"/>
    </location>
</feature>
<dbReference type="InterPro" id="IPR035684">
    <property type="entry name" value="ArgRS_core"/>
</dbReference>
<evidence type="ECO:0000256" key="1">
    <source>
        <dbReference type="ARBA" id="ARBA00004514"/>
    </source>
</evidence>
<dbReference type="Gene3D" id="1.10.730.10">
    <property type="entry name" value="Isoleucyl-tRNA Synthetase, Domain 1"/>
    <property type="match status" value="1"/>
</dbReference>
<evidence type="ECO:0000256" key="6">
    <source>
        <dbReference type="ARBA" id="ARBA00022741"/>
    </source>
</evidence>
<evidence type="ECO:0000259" key="15">
    <source>
        <dbReference type="SMART" id="SM01016"/>
    </source>
</evidence>
<dbReference type="InterPro" id="IPR009080">
    <property type="entry name" value="tRNAsynth_Ia_anticodon-bd"/>
</dbReference>
<dbReference type="PANTHER" id="PTHR11956:SF5">
    <property type="entry name" value="ARGININE--TRNA LIGASE, CYTOPLASMIC"/>
    <property type="match status" value="1"/>
</dbReference>
<dbReference type="InterPro" id="IPR036695">
    <property type="entry name" value="Arg-tRNA-synth_N_sf"/>
</dbReference>
<evidence type="ECO:0000313" key="16">
    <source>
        <dbReference type="Proteomes" id="UP000515154"/>
    </source>
</evidence>
<dbReference type="SUPFAM" id="SSF52374">
    <property type="entry name" value="Nucleotidylyl transferase"/>
    <property type="match status" value="1"/>
</dbReference>
<organism evidence="16 17">
    <name type="scientific">Octopus sinensis</name>
    <name type="common">East Asian common octopus</name>
    <dbReference type="NCBI Taxonomy" id="2607531"/>
    <lineage>
        <taxon>Eukaryota</taxon>
        <taxon>Metazoa</taxon>
        <taxon>Spiralia</taxon>
        <taxon>Lophotrochozoa</taxon>
        <taxon>Mollusca</taxon>
        <taxon>Cephalopoda</taxon>
        <taxon>Coleoidea</taxon>
        <taxon>Octopodiformes</taxon>
        <taxon>Octopoda</taxon>
        <taxon>Incirrata</taxon>
        <taxon>Octopodidae</taxon>
        <taxon>Octopus</taxon>
    </lineage>
</organism>
<feature type="domain" description="DALR anticodon binding" evidence="14">
    <location>
        <begin position="541"/>
        <end position="667"/>
    </location>
</feature>
<gene>
    <name evidence="17" type="primary">LOC115213906</name>
</gene>
<evidence type="ECO:0000256" key="3">
    <source>
        <dbReference type="ARBA" id="ARBA00012837"/>
    </source>
</evidence>
<evidence type="ECO:0000256" key="13">
    <source>
        <dbReference type="SAM" id="Coils"/>
    </source>
</evidence>
<keyword evidence="13" id="KW-0175">Coiled coil</keyword>
<dbReference type="InterPro" id="IPR008909">
    <property type="entry name" value="DALR_anticod-bd"/>
</dbReference>
<evidence type="ECO:0000256" key="12">
    <source>
        <dbReference type="RuleBase" id="RU363038"/>
    </source>
</evidence>
<dbReference type="KEGG" id="osn:115213906"/>
<reference evidence="17" key="1">
    <citation type="submission" date="2025-08" db="UniProtKB">
        <authorList>
            <consortium name="RefSeq"/>
        </authorList>
    </citation>
    <scope>IDENTIFICATION</scope>
</reference>
<dbReference type="GO" id="GO:0004814">
    <property type="term" value="F:arginine-tRNA ligase activity"/>
    <property type="evidence" value="ECO:0007669"/>
    <property type="project" value="UniProtKB-EC"/>
</dbReference>
<dbReference type="HAMAP" id="MF_00123">
    <property type="entry name" value="Arg_tRNA_synth"/>
    <property type="match status" value="1"/>
</dbReference>
<dbReference type="AlphaFoldDB" id="A0A6P7SKF6"/>
<dbReference type="CDD" id="cd00671">
    <property type="entry name" value="ArgRS_core"/>
    <property type="match status" value="1"/>
</dbReference>
<dbReference type="SUPFAM" id="SSF47323">
    <property type="entry name" value="Anticodon-binding domain of a subclass of class I aminoacyl-tRNA synthetases"/>
    <property type="match status" value="1"/>
</dbReference>
<evidence type="ECO:0000256" key="9">
    <source>
        <dbReference type="ARBA" id="ARBA00023146"/>
    </source>
</evidence>
<dbReference type="GO" id="GO:0005829">
    <property type="term" value="C:cytosol"/>
    <property type="evidence" value="ECO:0007669"/>
    <property type="project" value="UniProtKB-SubCell"/>
</dbReference>
<evidence type="ECO:0000259" key="14">
    <source>
        <dbReference type="SMART" id="SM00836"/>
    </source>
</evidence>